<sequence length="100" mass="10668">MAPSKKIVMCCRANYIVNLGRGRGKGNGNGNGNGGGGYKVKKCVEKGKFRASFTVFVVVMIKEIQICIVIVLNLLPSFADSSFLQPNPCRHNTGADTGFG</sequence>
<evidence type="ECO:0000256" key="1">
    <source>
        <dbReference type="SAM" id="Phobius"/>
    </source>
</evidence>
<evidence type="ECO:0000313" key="3">
    <source>
        <dbReference type="Proteomes" id="UP000824120"/>
    </source>
</evidence>
<proteinExistence type="predicted"/>
<evidence type="ECO:0000313" key="2">
    <source>
        <dbReference type="EMBL" id="KAG5569903.1"/>
    </source>
</evidence>
<keyword evidence="3" id="KW-1185">Reference proteome</keyword>
<name>A0A9J5W3D7_SOLCO</name>
<keyword evidence="1" id="KW-1133">Transmembrane helix</keyword>
<dbReference type="Proteomes" id="UP000824120">
    <property type="component" value="Chromosome 12"/>
</dbReference>
<dbReference type="AlphaFoldDB" id="A0A9J5W3D7"/>
<keyword evidence="1" id="KW-0472">Membrane</keyword>
<feature type="transmembrane region" description="Helical" evidence="1">
    <location>
        <begin position="51"/>
        <end position="75"/>
    </location>
</feature>
<protein>
    <submittedName>
        <fullName evidence="2">Uncharacterized protein</fullName>
    </submittedName>
</protein>
<dbReference type="EMBL" id="JACXVP010000012">
    <property type="protein sequence ID" value="KAG5569903.1"/>
    <property type="molecule type" value="Genomic_DNA"/>
</dbReference>
<accession>A0A9J5W3D7</accession>
<gene>
    <name evidence="2" type="ORF">H5410_059669</name>
</gene>
<comment type="caution">
    <text evidence="2">The sequence shown here is derived from an EMBL/GenBank/DDBJ whole genome shotgun (WGS) entry which is preliminary data.</text>
</comment>
<reference evidence="2 3" key="1">
    <citation type="submission" date="2020-09" db="EMBL/GenBank/DDBJ databases">
        <title>De no assembly of potato wild relative species, Solanum commersonii.</title>
        <authorList>
            <person name="Cho K."/>
        </authorList>
    </citation>
    <scope>NUCLEOTIDE SEQUENCE [LARGE SCALE GENOMIC DNA]</scope>
    <source>
        <strain evidence="2">LZ3.2</strain>
        <tissue evidence="2">Leaf</tissue>
    </source>
</reference>
<keyword evidence="1" id="KW-0812">Transmembrane</keyword>
<organism evidence="2 3">
    <name type="scientific">Solanum commersonii</name>
    <name type="common">Commerson's wild potato</name>
    <name type="synonym">Commerson's nightshade</name>
    <dbReference type="NCBI Taxonomy" id="4109"/>
    <lineage>
        <taxon>Eukaryota</taxon>
        <taxon>Viridiplantae</taxon>
        <taxon>Streptophyta</taxon>
        <taxon>Embryophyta</taxon>
        <taxon>Tracheophyta</taxon>
        <taxon>Spermatophyta</taxon>
        <taxon>Magnoliopsida</taxon>
        <taxon>eudicotyledons</taxon>
        <taxon>Gunneridae</taxon>
        <taxon>Pentapetalae</taxon>
        <taxon>asterids</taxon>
        <taxon>lamiids</taxon>
        <taxon>Solanales</taxon>
        <taxon>Solanaceae</taxon>
        <taxon>Solanoideae</taxon>
        <taxon>Solaneae</taxon>
        <taxon>Solanum</taxon>
    </lineage>
</organism>